<feature type="chain" id="PRO_5025398779" evidence="1">
    <location>
        <begin position="20"/>
        <end position="133"/>
    </location>
</feature>
<keyword evidence="3" id="KW-1185">Reference proteome</keyword>
<gene>
    <name evidence="2" type="ORF">BU23DRAFT_602874</name>
</gene>
<accession>A0A6A5US32</accession>
<evidence type="ECO:0000256" key="1">
    <source>
        <dbReference type="SAM" id="SignalP"/>
    </source>
</evidence>
<name>A0A6A5US32_9PLEO</name>
<evidence type="ECO:0000313" key="3">
    <source>
        <dbReference type="Proteomes" id="UP000800036"/>
    </source>
</evidence>
<protein>
    <submittedName>
        <fullName evidence="2">Uncharacterized protein</fullName>
    </submittedName>
</protein>
<proteinExistence type="predicted"/>
<dbReference type="OrthoDB" id="5132818at2759"/>
<sequence>MHSILSLLALLTTATFTSAFPTSVNSTYPLRPNTTHPLSNTTAKRQDDEPSLWYLHEWTSGCDGEPQHIFAGQNSDEFACTTGDPEGYHSICMENMAANGLKVLMYSDGGCNSYVDEVKRDGTCYSAPSDVSE</sequence>
<reference evidence="2" key="1">
    <citation type="journal article" date="2020" name="Stud. Mycol.">
        <title>101 Dothideomycetes genomes: a test case for predicting lifestyles and emergence of pathogens.</title>
        <authorList>
            <person name="Haridas S."/>
            <person name="Albert R."/>
            <person name="Binder M."/>
            <person name="Bloem J."/>
            <person name="Labutti K."/>
            <person name="Salamov A."/>
            <person name="Andreopoulos B."/>
            <person name="Baker S."/>
            <person name="Barry K."/>
            <person name="Bills G."/>
            <person name="Bluhm B."/>
            <person name="Cannon C."/>
            <person name="Castanera R."/>
            <person name="Culley D."/>
            <person name="Daum C."/>
            <person name="Ezra D."/>
            <person name="Gonzalez J."/>
            <person name="Henrissat B."/>
            <person name="Kuo A."/>
            <person name="Liang C."/>
            <person name="Lipzen A."/>
            <person name="Lutzoni F."/>
            <person name="Magnuson J."/>
            <person name="Mondo S."/>
            <person name="Nolan M."/>
            <person name="Ohm R."/>
            <person name="Pangilinan J."/>
            <person name="Park H.-J."/>
            <person name="Ramirez L."/>
            <person name="Alfaro M."/>
            <person name="Sun H."/>
            <person name="Tritt A."/>
            <person name="Yoshinaga Y."/>
            <person name="Zwiers L.-H."/>
            <person name="Turgeon B."/>
            <person name="Goodwin S."/>
            <person name="Spatafora J."/>
            <person name="Crous P."/>
            <person name="Grigoriev I."/>
        </authorList>
    </citation>
    <scope>NUCLEOTIDE SEQUENCE</scope>
    <source>
        <strain evidence="2">CBS 107.79</strain>
    </source>
</reference>
<dbReference type="AlphaFoldDB" id="A0A6A5US32"/>
<organism evidence="2 3">
    <name type="scientific">Bimuria novae-zelandiae CBS 107.79</name>
    <dbReference type="NCBI Taxonomy" id="1447943"/>
    <lineage>
        <taxon>Eukaryota</taxon>
        <taxon>Fungi</taxon>
        <taxon>Dikarya</taxon>
        <taxon>Ascomycota</taxon>
        <taxon>Pezizomycotina</taxon>
        <taxon>Dothideomycetes</taxon>
        <taxon>Pleosporomycetidae</taxon>
        <taxon>Pleosporales</taxon>
        <taxon>Massarineae</taxon>
        <taxon>Didymosphaeriaceae</taxon>
        <taxon>Bimuria</taxon>
    </lineage>
</organism>
<dbReference type="EMBL" id="ML976732">
    <property type="protein sequence ID" value="KAF1967454.1"/>
    <property type="molecule type" value="Genomic_DNA"/>
</dbReference>
<evidence type="ECO:0000313" key="2">
    <source>
        <dbReference type="EMBL" id="KAF1967454.1"/>
    </source>
</evidence>
<dbReference type="Proteomes" id="UP000800036">
    <property type="component" value="Unassembled WGS sequence"/>
</dbReference>
<feature type="signal peptide" evidence="1">
    <location>
        <begin position="1"/>
        <end position="19"/>
    </location>
</feature>
<keyword evidence="1" id="KW-0732">Signal</keyword>